<dbReference type="EMBL" id="CP002282">
    <property type="protein sequence ID" value="ADO84155.1"/>
    <property type="molecule type" value="Genomic_DNA"/>
</dbReference>
<dbReference type="HOGENOM" id="CLU_096980_1_1_0"/>
<dbReference type="OrthoDB" id="9801725at2"/>
<dbReference type="AlphaFoldDB" id="E3HDG9"/>
<dbReference type="Proteomes" id="UP000006875">
    <property type="component" value="Plasmid pILYOP01"/>
</dbReference>
<dbReference type="RefSeq" id="WP_013388814.1">
    <property type="nucleotide sequence ID" value="NC_014633.1"/>
</dbReference>
<protein>
    <recommendedName>
        <fullName evidence="4">Secondary thiamine-phosphate synthase enzyme</fullName>
    </recommendedName>
</protein>
<accession>E3HDG9</accession>
<dbReference type="InterPro" id="IPR035917">
    <property type="entry name" value="YjbQ-like_sf"/>
</dbReference>
<dbReference type="Gene3D" id="2.60.120.460">
    <property type="entry name" value="YjbQ-like"/>
    <property type="match status" value="1"/>
</dbReference>
<organism evidence="2 3">
    <name type="scientific">Ilyobacter polytropus (strain ATCC 51220 / DSM 2926 / LMG 16218 / CuHBu1)</name>
    <dbReference type="NCBI Taxonomy" id="572544"/>
    <lineage>
        <taxon>Bacteria</taxon>
        <taxon>Fusobacteriati</taxon>
        <taxon>Fusobacteriota</taxon>
        <taxon>Fusobacteriia</taxon>
        <taxon>Fusobacteriales</taxon>
        <taxon>Fusobacteriaceae</taxon>
        <taxon>Ilyobacter</taxon>
    </lineage>
</organism>
<evidence type="ECO:0000256" key="1">
    <source>
        <dbReference type="ARBA" id="ARBA00005534"/>
    </source>
</evidence>
<dbReference type="InterPro" id="IPR001602">
    <property type="entry name" value="UPF0047_YjbQ-like"/>
</dbReference>
<sequence length="130" mass="14787">MEIIELKTSGKCEMVDITKRIKEAVYKNRWNDGILVVFSMHTTGGITINESYDPDVQHDLIRALDKMVPDLNFRHMEGNSDAHLKTSLIGAESTLIVEKGELLLGTWQGVYFCEFDGGRERRVLLKFIGK</sequence>
<geneLocation type="plasmid" evidence="2 3">
    <name>pILYOP01</name>
</geneLocation>
<evidence type="ECO:0008006" key="4">
    <source>
        <dbReference type="Google" id="ProtNLM"/>
    </source>
</evidence>
<dbReference type="NCBIfam" id="TIGR00149">
    <property type="entry name" value="TIGR00149_YjbQ"/>
    <property type="match status" value="1"/>
</dbReference>
<reference evidence="2 3" key="1">
    <citation type="journal article" date="2010" name="Stand. Genomic Sci.">
        <title>Complete genome sequence of Ilyobacter polytropus type strain (CuHbu1).</title>
        <authorList>
            <person name="Sikorski J."/>
            <person name="Chertkov O."/>
            <person name="Lapidus A."/>
            <person name="Nolan M."/>
            <person name="Lucas S."/>
            <person name="Del Rio T.G."/>
            <person name="Tice H."/>
            <person name="Cheng J.F."/>
            <person name="Tapia R."/>
            <person name="Han C."/>
            <person name="Goodwin L."/>
            <person name="Pitluck S."/>
            <person name="Liolios K."/>
            <person name="Ivanova N."/>
            <person name="Mavromatis K."/>
            <person name="Mikhailova N."/>
            <person name="Pati A."/>
            <person name="Chen A."/>
            <person name="Palaniappan K."/>
            <person name="Land M."/>
            <person name="Hauser L."/>
            <person name="Chang Y.J."/>
            <person name="Jeffries C.D."/>
            <person name="Brambilla E."/>
            <person name="Yasawong M."/>
            <person name="Rohde M."/>
            <person name="Pukall R."/>
            <person name="Spring S."/>
            <person name="Goker M."/>
            <person name="Woyke T."/>
            <person name="Bristow J."/>
            <person name="Eisen J.A."/>
            <person name="Markowitz V."/>
            <person name="Hugenholtz P."/>
            <person name="Kyrpides N.C."/>
            <person name="Klenk H.P."/>
        </authorList>
    </citation>
    <scope>NUCLEOTIDE SEQUENCE [LARGE SCALE GENOMIC DNA]</scope>
    <source>
        <strain evidence="3">ATCC 51220 / DSM 2926 / LMG 16218 / CuHBu1</strain>
        <plasmid evidence="3">pILYOP01</plasmid>
    </source>
</reference>
<name>E3HDG9_ILYPC</name>
<gene>
    <name evidence="2" type="ordered locus">Ilyop_2395</name>
</gene>
<proteinExistence type="inferred from homology"/>
<dbReference type="SUPFAM" id="SSF111038">
    <property type="entry name" value="YjbQ-like"/>
    <property type="match status" value="1"/>
</dbReference>
<dbReference type="KEGG" id="ipo:Ilyop_2395"/>
<dbReference type="Pfam" id="PF01894">
    <property type="entry name" value="YjbQ"/>
    <property type="match status" value="1"/>
</dbReference>
<dbReference type="PANTHER" id="PTHR30615">
    <property type="entry name" value="UNCHARACTERIZED PROTEIN YJBQ-RELATED"/>
    <property type="match status" value="1"/>
</dbReference>
<dbReference type="PANTHER" id="PTHR30615:SF8">
    <property type="entry name" value="UPF0047 PROTEIN C4A8.02C"/>
    <property type="match status" value="1"/>
</dbReference>
<comment type="similarity">
    <text evidence="1">Belongs to the UPF0047 family.</text>
</comment>
<evidence type="ECO:0000313" key="2">
    <source>
        <dbReference type="EMBL" id="ADO84155.1"/>
    </source>
</evidence>
<keyword evidence="2" id="KW-0614">Plasmid</keyword>
<evidence type="ECO:0000313" key="3">
    <source>
        <dbReference type="Proteomes" id="UP000006875"/>
    </source>
</evidence>
<keyword evidence="3" id="KW-1185">Reference proteome</keyword>
<dbReference type="PIRSF" id="PIRSF004681">
    <property type="entry name" value="UCP004681"/>
    <property type="match status" value="1"/>
</dbReference>